<keyword evidence="6" id="KW-1185">Reference proteome</keyword>
<dbReference type="SUPFAM" id="SSF48452">
    <property type="entry name" value="TPR-like"/>
    <property type="match status" value="1"/>
</dbReference>
<keyword evidence="1 2" id="KW-0963">Cytoplasm</keyword>
<dbReference type="RefSeq" id="XP_003679988.1">
    <property type="nucleotide sequence ID" value="XM_003679940.1"/>
</dbReference>
<dbReference type="SUPFAM" id="SSF103107">
    <property type="entry name" value="Hypothetical protein c14orf129, hspc210"/>
    <property type="match status" value="1"/>
</dbReference>
<evidence type="ECO:0000256" key="3">
    <source>
        <dbReference type="SAM" id="MobiDB-lite"/>
    </source>
</evidence>
<dbReference type="KEGG" id="tdl:TDEL_0B06480"/>
<sequence length="1265" mass="142777">MTAEEKEPVKGAEIKLIVKLPDFVVALSGSKKQQQSNNELEFHFTNTSKVQNVLDVLAVSKSTRYLTNVDLKVGKTILKDSDTLGDIAGNDEILKIQLQHRPYTTRDALKHVLTLREYLGFSPETIDGLSEFAVSTGSKFYELPLSEVHRKPISDKEASKEEEQSKKLEINVTEEEKIQFSKLVREIFDSVKYSSAIDVNSTEGTIITPLLRSLHLSAYNPVPSFYRTKGHLLYLQAVTLEGESLQITAVPSGFYVNKSTVSKFDPSPKESEDHFQNGTKKSLFDLLCCNSKKLAGRVESFEKKVSKLDPATYVKPVSTLLHKPWMVSTLPSDNGDYMRLQLDALNFDAERNFNDEFQAIKDLPIQNLQSRMDSERLLSKIVHEFSIAATKGAMSIFYQDILSMNPEAPKEEQIYLKEGIFYSYVSDVSGSYANKGGDEAAIAASNQDLRTINLLNRLNTQDVRYLLTAIVDFAGNRVLAQTPVPGLLNTMGTQVVEDPETGKEVIEDLPNEITVNYGYDEASDKVIGNEKFDSIIQKEFSKVFHITSRDVDGAQMSFSSQSKGIIGFDKRHYILDLANTYPLDINFVNENFDGIDESKRYPHRQTLIRPELVEKWWHYKREEEGLDYKTAYEENKYTFNPDAYQVEGVEDSTVNEISSYLRDVVLPSLVEDYAAGNVAAPYNGEHVVDTLHINGINVRYLGKVIQLAKELLAKQTAEYEERLQKIVKGNKEHEEWEKSYLEKIESLIKERQEKINKYVQEGKEVPKELTENLKLDDNDIRKPTKEDPFIINKDELLPLIHMSEIEIFARSVKHVLRKYSKTLPISIVPSLVAFFFNLLFGVDYNASPSIETVDESYNASEFSFALLTRSSLLAEIKEQAFLRFRYKIPENWFPQQKGSPFALIRAICYKFGIQILNKQYFFTKDDFESFRQSQDKKVRNKLSAPVNTFSANDLTVIPRVKSTEYSSIVSDELWAEGAATIEEDQKLALQFLSQAISVKEDASTSLHQSLAEKYLSLSTIHNSIGRTPEAVAFARKACTIYERVCGIDSFETLRALSNLAILELSNNSPCNAALVYKRIVETAQAFKLTAVNHPIVISALNHLEQLALGINDAKLAIEILKKLGELVVSLDGEKSLAYGYLESRIGNLYATINDLPHALEHISVTQEIFVKELGMNHELSAQSKQWNEGLTNLIKNKQQQKVLDSQKAAANGAQSQKKHSNGKSEQSNPELADKSVDELLNFIEGSHDKATSTSKGKKKNKNKKK</sequence>
<dbReference type="STRING" id="1076872.G8ZQ83"/>
<dbReference type="InterPro" id="IPR025697">
    <property type="entry name" value="CLU_dom"/>
</dbReference>
<comment type="similarity">
    <text evidence="2">Belongs to the CLU family.</text>
</comment>
<dbReference type="GeneID" id="11505093"/>
<dbReference type="HOGENOM" id="CLU_003256_2_0_1"/>
<dbReference type="PANTHER" id="PTHR12601">
    <property type="entry name" value="EUKARYOTIC TRANSLATION INITIATION FACTOR 3 SUBUNIT EIF-3"/>
    <property type="match status" value="1"/>
</dbReference>
<name>G8ZQ83_TORDE</name>
<dbReference type="InterPro" id="IPR027523">
    <property type="entry name" value="CLU_prot"/>
</dbReference>
<reference evidence="5 6" key="1">
    <citation type="journal article" date="2011" name="Proc. Natl. Acad. Sci. U.S.A.">
        <title>Evolutionary erosion of yeast sex chromosomes by mating-type switching accidents.</title>
        <authorList>
            <person name="Gordon J.L."/>
            <person name="Armisen D."/>
            <person name="Proux-Wera E."/>
            <person name="Oheigeartaigh S.S."/>
            <person name="Byrne K.P."/>
            <person name="Wolfe K.H."/>
        </authorList>
    </citation>
    <scope>NUCLEOTIDE SEQUENCE [LARGE SCALE GENOMIC DNA]</scope>
    <source>
        <strain evidence="6">ATCC 10662 / CBS 1146 / NBRC 0425 / NCYC 2629 / NRRL Y-866</strain>
    </source>
</reference>
<dbReference type="FunCoup" id="G8ZQ83">
    <property type="interactions" value="1126"/>
</dbReference>
<dbReference type="eggNOG" id="KOG1839">
    <property type="taxonomic scope" value="Eukaryota"/>
</dbReference>
<protein>
    <recommendedName>
        <fullName evidence="2">Clustered mitochondria protein homolog</fullName>
    </recommendedName>
    <alternativeName>
        <fullName evidence="2">Protein TIF31 homolog</fullName>
    </alternativeName>
</protein>
<comment type="subcellular location">
    <subcellularLocation>
        <location evidence="2">Cytoplasm</location>
    </subcellularLocation>
</comment>
<dbReference type="PANTHER" id="PTHR12601:SF6">
    <property type="entry name" value="CLUSTERED MITOCHONDRIA PROTEIN HOMOLOG"/>
    <property type="match status" value="1"/>
</dbReference>
<comment type="function">
    <text evidence="2">mRNA-binding protein involved in proper cytoplasmic distribution of mitochondria.</text>
</comment>
<dbReference type="InterPro" id="IPR033646">
    <property type="entry name" value="CLU-central"/>
</dbReference>
<dbReference type="EMBL" id="HE616743">
    <property type="protein sequence ID" value="CCE90777.1"/>
    <property type="molecule type" value="Genomic_DNA"/>
</dbReference>
<evidence type="ECO:0000256" key="2">
    <source>
        <dbReference type="HAMAP-Rule" id="MF_03013"/>
    </source>
</evidence>
<evidence type="ECO:0000259" key="4">
    <source>
        <dbReference type="PROSITE" id="PS51823"/>
    </source>
</evidence>
<dbReference type="GO" id="GO:0005737">
    <property type="term" value="C:cytoplasm"/>
    <property type="evidence" value="ECO:0007669"/>
    <property type="project" value="UniProtKB-SubCell"/>
</dbReference>
<dbReference type="Pfam" id="PF13236">
    <property type="entry name" value="CLU"/>
    <property type="match status" value="1"/>
</dbReference>
<evidence type="ECO:0000256" key="1">
    <source>
        <dbReference type="ARBA" id="ARBA00022490"/>
    </source>
</evidence>
<dbReference type="Proteomes" id="UP000005627">
    <property type="component" value="Chromosome 2"/>
</dbReference>
<dbReference type="HAMAP" id="MF_03013">
    <property type="entry name" value="CLU"/>
    <property type="match status" value="1"/>
</dbReference>
<dbReference type="Pfam" id="PF12807">
    <property type="entry name" value="eIF3_p135"/>
    <property type="match status" value="1"/>
</dbReference>
<organism evidence="5 6">
    <name type="scientific">Torulaspora delbrueckii</name>
    <name type="common">Yeast</name>
    <name type="synonym">Candida colliculosa</name>
    <dbReference type="NCBI Taxonomy" id="4950"/>
    <lineage>
        <taxon>Eukaryota</taxon>
        <taxon>Fungi</taxon>
        <taxon>Dikarya</taxon>
        <taxon>Ascomycota</taxon>
        <taxon>Saccharomycotina</taxon>
        <taxon>Saccharomycetes</taxon>
        <taxon>Saccharomycetales</taxon>
        <taxon>Saccharomycetaceae</taxon>
        <taxon>Torulaspora</taxon>
    </lineage>
</organism>
<dbReference type="PROSITE" id="PS51823">
    <property type="entry name" value="CLU"/>
    <property type="match status" value="1"/>
</dbReference>
<feature type="domain" description="Clu" evidence="4">
    <location>
        <begin position="331"/>
        <end position="588"/>
    </location>
</feature>
<dbReference type="GO" id="GO:0007005">
    <property type="term" value="P:mitochondrion organization"/>
    <property type="evidence" value="ECO:0007669"/>
    <property type="project" value="UniProtKB-UniRule"/>
</dbReference>
<proteinExistence type="inferred from homology"/>
<evidence type="ECO:0000313" key="6">
    <source>
        <dbReference type="Proteomes" id="UP000005627"/>
    </source>
</evidence>
<feature type="compositionally biased region" description="Basic residues" evidence="3">
    <location>
        <begin position="1255"/>
        <end position="1265"/>
    </location>
</feature>
<dbReference type="InterPro" id="IPR023231">
    <property type="entry name" value="GSKIP_dom_sf"/>
</dbReference>
<comment type="subunit">
    <text evidence="2">May associate with the eukaryotic translation initiation factor 3 (eIF-3) complex.</text>
</comment>
<dbReference type="Gene3D" id="1.25.40.10">
    <property type="entry name" value="Tetratricopeptide repeat domain"/>
    <property type="match status" value="1"/>
</dbReference>
<feature type="region of interest" description="Disordered" evidence="3">
    <location>
        <begin position="1201"/>
        <end position="1265"/>
    </location>
</feature>
<dbReference type="GO" id="GO:0003729">
    <property type="term" value="F:mRNA binding"/>
    <property type="evidence" value="ECO:0007669"/>
    <property type="project" value="TreeGrafter"/>
</dbReference>
<dbReference type="GO" id="GO:0048312">
    <property type="term" value="P:intracellular distribution of mitochondria"/>
    <property type="evidence" value="ECO:0007669"/>
    <property type="project" value="TreeGrafter"/>
</dbReference>
<gene>
    <name evidence="5" type="primary">TDEL0B06480</name>
    <name evidence="2" type="synonym">CLU1</name>
    <name evidence="2" type="synonym">TIF31</name>
    <name evidence="5" type="ORF">TDEL_0B06480</name>
</gene>
<keyword evidence="2" id="KW-0694">RNA-binding</keyword>
<dbReference type="InterPro" id="IPR028275">
    <property type="entry name" value="CLU_N"/>
</dbReference>
<dbReference type="CDD" id="cd15466">
    <property type="entry name" value="CLU-central"/>
    <property type="match status" value="1"/>
</dbReference>
<dbReference type="OrthoDB" id="1414216at2759"/>
<accession>G8ZQ83</accession>
<dbReference type="InterPro" id="IPR011990">
    <property type="entry name" value="TPR-like_helical_dom_sf"/>
</dbReference>
<dbReference type="Pfam" id="PF15044">
    <property type="entry name" value="CLU_N"/>
    <property type="match status" value="1"/>
</dbReference>
<evidence type="ECO:0000313" key="5">
    <source>
        <dbReference type="EMBL" id="CCE90777.1"/>
    </source>
</evidence>
<dbReference type="AlphaFoldDB" id="G8ZQ83"/>
<dbReference type="InParanoid" id="G8ZQ83"/>